<evidence type="ECO:0000313" key="1">
    <source>
        <dbReference type="EMBL" id="MEJ2871909.1"/>
    </source>
</evidence>
<name>A0ABU8MX78_9PSEU</name>
<dbReference type="Proteomes" id="UP001385809">
    <property type="component" value="Unassembled WGS sequence"/>
</dbReference>
<gene>
    <name evidence="1" type="ORF">WCD74_29405</name>
</gene>
<proteinExistence type="predicted"/>
<comment type="caution">
    <text evidence="1">The sequence shown here is derived from an EMBL/GenBank/DDBJ whole genome shotgun (WGS) entry which is preliminary data.</text>
</comment>
<keyword evidence="2" id="KW-1185">Reference proteome</keyword>
<reference evidence="1 2" key="1">
    <citation type="submission" date="2024-03" db="EMBL/GenBank/DDBJ databases">
        <title>Actinomycetospora sp. OC33-EN08, a novel actinomycete isolated from wild orchid (Aerides multiflora).</title>
        <authorList>
            <person name="Suriyachadkun C."/>
        </authorList>
    </citation>
    <scope>NUCLEOTIDE SEQUENCE [LARGE SCALE GENOMIC DNA]</scope>
    <source>
        <strain evidence="1 2">OC33-EN08</strain>
    </source>
</reference>
<dbReference type="EMBL" id="JBBEGN010000032">
    <property type="protein sequence ID" value="MEJ2871909.1"/>
    <property type="molecule type" value="Genomic_DNA"/>
</dbReference>
<accession>A0ABU8MX78</accession>
<evidence type="ECO:0000313" key="2">
    <source>
        <dbReference type="Proteomes" id="UP001385809"/>
    </source>
</evidence>
<sequence>MRHALSFSLRDDAVVDDHVQQSVLFREMVQGRPDWLTCVSYECGPHRRVLVIDVADLDRVRALPALARYLDHLAERCSETPAHDVDGAVDPDPAYEVGRWDPVHDLWCIPYGWWIGDDR</sequence>
<organism evidence="1 2">
    <name type="scientific">Actinomycetospora aurantiaca</name>
    <dbReference type="NCBI Taxonomy" id="3129233"/>
    <lineage>
        <taxon>Bacteria</taxon>
        <taxon>Bacillati</taxon>
        <taxon>Actinomycetota</taxon>
        <taxon>Actinomycetes</taxon>
        <taxon>Pseudonocardiales</taxon>
        <taxon>Pseudonocardiaceae</taxon>
        <taxon>Actinomycetospora</taxon>
    </lineage>
</organism>
<protein>
    <submittedName>
        <fullName evidence="1">Uncharacterized protein</fullName>
    </submittedName>
</protein>
<dbReference type="RefSeq" id="WP_337698489.1">
    <property type="nucleotide sequence ID" value="NZ_JBBEGN010000032.1"/>
</dbReference>